<evidence type="ECO:0000313" key="1">
    <source>
        <dbReference type="EMBL" id="KAI3715301.1"/>
    </source>
</evidence>
<name>A0ACB9B0L5_ARCLA</name>
<gene>
    <name evidence="1" type="ORF">L6452_22279</name>
</gene>
<dbReference type="Proteomes" id="UP001055879">
    <property type="component" value="Linkage Group LG07"/>
</dbReference>
<evidence type="ECO:0000313" key="2">
    <source>
        <dbReference type="Proteomes" id="UP001055879"/>
    </source>
</evidence>
<accession>A0ACB9B0L5</accession>
<proteinExistence type="predicted"/>
<dbReference type="EMBL" id="CM042053">
    <property type="protein sequence ID" value="KAI3715301.1"/>
    <property type="molecule type" value="Genomic_DNA"/>
</dbReference>
<sequence length="128" mass="14807">MSREALAIGTDVKPPVLFKGEYKQWKDRFLDFIDRHDLGDEIRKSLKEGVMTPPTKILTVAGENGQEEETEYKLPIGEYSEDQLNRHKGDKLARSFILQGIPNEIYVKIDSYNATVQSQSWRVTRRHV</sequence>
<reference evidence="1 2" key="2">
    <citation type="journal article" date="2022" name="Mol. Ecol. Resour.">
        <title>The genomes of chicory, endive, great burdock and yacon provide insights into Asteraceae paleo-polyploidization history and plant inulin production.</title>
        <authorList>
            <person name="Fan W."/>
            <person name="Wang S."/>
            <person name="Wang H."/>
            <person name="Wang A."/>
            <person name="Jiang F."/>
            <person name="Liu H."/>
            <person name="Zhao H."/>
            <person name="Xu D."/>
            <person name="Zhang Y."/>
        </authorList>
    </citation>
    <scope>NUCLEOTIDE SEQUENCE [LARGE SCALE GENOMIC DNA]</scope>
    <source>
        <strain evidence="2">cv. Niubang</strain>
    </source>
</reference>
<organism evidence="1 2">
    <name type="scientific">Arctium lappa</name>
    <name type="common">Greater burdock</name>
    <name type="synonym">Lappa major</name>
    <dbReference type="NCBI Taxonomy" id="4217"/>
    <lineage>
        <taxon>Eukaryota</taxon>
        <taxon>Viridiplantae</taxon>
        <taxon>Streptophyta</taxon>
        <taxon>Embryophyta</taxon>
        <taxon>Tracheophyta</taxon>
        <taxon>Spermatophyta</taxon>
        <taxon>Magnoliopsida</taxon>
        <taxon>eudicotyledons</taxon>
        <taxon>Gunneridae</taxon>
        <taxon>Pentapetalae</taxon>
        <taxon>asterids</taxon>
        <taxon>campanulids</taxon>
        <taxon>Asterales</taxon>
        <taxon>Asteraceae</taxon>
        <taxon>Carduoideae</taxon>
        <taxon>Cardueae</taxon>
        <taxon>Arctiinae</taxon>
        <taxon>Arctium</taxon>
    </lineage>
</organism>
<reference evidence="2" key="1">
    <citation type="journal article" date="2022" name="Mol. Ecol. Resour.">
        <title>The genomes of chicory, endive, great burdock and yacon provide insights into Asteraceae palaeo-polyploidization history and plant inulin production.</title>
        <authorList>
            <person name="Fan W."/>
            <person name="Wang S."/>
            <person name="Wang H."/>
            <person name="Wang A."/>
            <person name="Jiang F."/>
            <person name="Liu H."/>
            <person name="Zhao H."/>
            <person name="Xu D."/>
            <person name="Zhang Y."/>
        </authorList>
    </citation>
    <scope>NUCLEOTIDE SEQUENCE [LARGE SCALE GENOMIC DNA]</scope>
    <source>
        <strain evidence="2">cv. Niubang</strain>
    </source>
</reference>
<keyword evidence="2" id="KW-1185">Reference proteome</keyword>
<comment type="caution">
    <text evidence="1">The sequence shown here is derived from an EMBL/GenBank/DDBJ whole genome shotgun (WGS) entry which is preliminary data.</text>
</comment>
<protein>
    <submittedName>
        <fullName evidence="1">Uncharacterized protein</fullName>
    </submittedName>
</protein>